<dbReference type="EMBL" id="LNYS01000010">
    <property type="protein sequence ID" value="KTD49695.1"/>
    <property type="molecule type" value="Genomic_DNA"/>
</dbReference>
<accession>A0A0W0XZ17</accession>
<name>A0A0W0XZ17_9GAMM</name>
<sequence>MLTTQGLHIQGRTFSRSYGTILPSSFTRVLSSALVFSTCPPVSVSGTVLYKLWLAAFPGSVASMTSLHPVGSEPPRPSALMKNRICQVFPPKNRYRGYQRPAHLAFFVPTSPLIKSPGILTWFPSTTLFSLALGADSPCSD</sequence>
<proteinExistence type="predicted"/>
<organism evidence="1 2">
    <name type="scientific">Legionella quinlivanii</name>
    <dbReference type="NCBI Taxonomy" id="45073"/>
    <lineage>
        <taxon>Bacteria</taxon>
        <taxon>Pseudomonadati</taxon>
        <taxon>Pseudomonadota</taxon>
        <taxon>Gammaproteobacteria</taxon>
        <taxon>Legionellales</taxon>
        <taxon>Legionellaceae</taxon>
        <taxon>Legionella</taxon>
    </lineage>
</organism>
<evidence type="ECO:0000313" key="2">
    <source>
        <dbReference type="Proteomes" id="UP000054618"/>
    </source>
</evidence>
<comment type="caution">
    <text evidence="1">The sequence shown here is derived from an EMBL/GenBank/DDBJ whole genome shotgun (WGS) entry which is preliminary data.</text>
</comment>
<protein>
    <submittedName>
        <fullName evidence="1">Uncharacterized protein</fullName>
    </submittedName>
</protein>
<gene>
    <name evidence="1" type="ORF">Lqui_1906</name>
</gene>
<reference evidence="1 2" key="1">
    <citation type="submission" date="2015-11" db="EMBL/GenBank/DDBJ databases">
        <title>Genomic analysis of 38 Legionella species identifies large and diverse effector repertoires.</title>
        <authorList>
            <person name="Burstein D."/>
            <person name="Amaro F."/>
            <person name="Zusman T."/>
            <person name="Lifshitz Z."/>
            <person name="Cohen O."/>
            <person name="Gilbert J.A."/>
            <person name="Pupko T."/>
            <person name="Shuman H.A."/>
            <person name="Segal G."/>
        </authorList>
    </citation>
    <scope>NUCLEOTIDE SEQUENCE [LARGE SCALE GENOMIC DNA]</scope>
    <source>
        <strain evidence="1 2">CDC#1442-AUS-E</strain>
    </source>
</reference>
<dbReference type="AlphaFoldDB" id="A0A0W0XZ17"/>
<keyword evidence="2" id="KW-1185">Reference proteome</keyword>
<evidence type="ECO:0000313" key="1">
    <source>
        <dbReference type="EMBL" id="KTD49695.1"/>
    </source>
</evidence>
<dbReference type="Proteomes" id="UP000054618">
    <property type="component" value="Unassembled WGS sequence"/>
</dbReference>